<organism evidence="2 3">
    <name type="scientific">Bosea minatitlanensis</name>
    <dbReference type="NCBI Taxonomy" id="128782"/>
    <lineage>
        <taxon>Bacteria</taxon>
        <taxon>Pseudomonadati</taxon>
        <taxon>Pseudomonadota</taxon>
        <taxon>Alphaproteobacteria</taxon>
        <taxon>Hyphomicrobiales</taxon>
        <taxon>Boseaceae</taxon>
        <taxon>Bosea</taxon>
    </lineage>
</organism>
<proteinExistence type="predicted"/>
<dbReference type="EMBL" id="JBHSLI010000010">
    <property type="protein sequence ID" value="MFC5295397.1"/>
    <property type="molecule type" value="Genomic_DNA"/>
</dbReference>
<sequence length="79" mass="8759">MAAPRNRLLGALRRARFVLLGLYLVVAAGYLWADPRAGWTWFIVVAGGSLCCLLWWLVARQNFVFTRRPDADGNGTGHG</sequence>
<feature type="transmembrane region" description="Helical" evidence="1">
    <location>
        <begin position="39"/>
        <end position="58"/>
    </location>
</feature>
<keyword evidence="1" id="KW-0812">Transmembrane</keyword>
<name>A0ABW0F7J9_9HYPH</name>
<keyword evidence="1" id="KW-0472">Membrane</keyword>
<reference evidence="3" key="1">
    <citation type="journal article" date="2019" name="Int. J. Syst. Evol. Microbiol.">
        <title>The Global Catalogue of Microorganisms (GCM) 10K type strain sequencing project: providing services to taxonomists for standard genome sequencing and annotation.</title>
        <authorList>
            <consortium name="The Broad Institute Genomics Platform"/>
            <consortium name="The Broad Institute Genome Sequencing Center for Infectious Disease"/>
            <person name="Wu L."/>
            <person name="Ma J."/>
        </authorList>
    </citation>
    <scope>NUCLEOTIDE SEQUENCE [LARGE SCALE GENOMIC DNA]</scope>
    <source>
        <strain evidence="3">CGMCC 1.15643</strain>
    </source>
</reference>
<gene>
    <name evidence="2" type="ORF">ACFPK2_20615</name>
</gene>
<protein>
    <submittedName>
        <fullName evidence="2">Uncharacterized protein</fullName>
    </submittedName>
</protein>
<keyword evidence="1" id="KW-1133">Transmembrane helix</keyword>
<evidence type="ECO:0000313" key="2">
    <source>
        <dbReference type="EMBL" id="MFC5295397.1"/>
    </source>
</evidence>
<evidence type="ECO:0000313" key="3">
    <source>
        <dbReference type="Proteomes" id="UP001595976"/>
    </source>
</evidence>
<comment type="caution">
    <text evidence="2">The sequence shown here is derived from an EMBL/GenBank/DDBJ whole genome shotgun (WGS) entry which is preliminary data.</text>
</comment>
<dbReference type="RefSeq" id="WP_158445610.1">
    <property type="nucleotide sequence ID" value="NZ_JAOAOS010000016.1"/>
</dbReference>
<dbReference type="Proteomes" id="UP001595976">
    <property type="component" value="Unassembled WGS sequence"/>
</dbReference>
<keyword evidence="3" id="KW-1185">Reference proteome</keyword>
<feature type="transmembrane region" description="Helical" evidence="1">
    <location>
        <begin position="15"/>
        <end position="33"/>
    </location>
</feature>
<evidence type="ECO:0000256" key="1">
    <source>
        <dbReference type="SAM" id="Phobius"/>
    </source>
</evidence>
<accession>A0ABW0F7J9</accession>